<feature type="non-terminal residue" evidence="2">
    <location>
        <position position="1"/>
    </location>
</feature>
<sequence length="113" mass="12489">ACAPGRERGPSRQARLRRRARGGHGGRGRLGRKEKRRAPPPGPERVRRVGEHGQGYPAPAERLPVRPRGRPASGEEQRPRGLGTAHGRSRRRARVCRGGNRRQDTRGAMAPFV</sequence>
<feature type="region of interest" description="Disordered" evidence="1">
    <location>
        <begin position="1"/>
        <end position="113"/>
    </location>
</feature>
<evidence type="ECO:0000313" key="2">
    <source>
        <dbReference type="EMBL" id="CAA9388251.1"/>
    </source>
</evidence>
<reference evidence="2" key="1">
    <citation type="submission" date="2020-02" db="EMBL/GenBank/DDBJ databases">
        <authorList>
            <person name="Meier V. D."/>
        </authorList>
    </citation>
    <scope>NUCLEOTIDE SEQUENCE</scope>
    <source>
        <strain evidence="2">AVDCRST_MAG03</strain>
    </source>
</reference>
<dbReference type="EMBL" id="CADCUT010000024">
    <property type="protein sequence ID" value="CAA9388251.1"/>
    <property type="molecule type" value="Genomic_DNA"/>
</dbReference>
<evidence type="ECO:0000256" key="1">
    <source>
        <dbReference type="SAM" id="MobiDB-lite"/>
    </source>
</evidence>
<organism evidence="2">
    <name type="scientific">uncultured Rubrobacteraceae bacterium</name>
    <dbReference type="NCBI Taxonomy" id="349277"/>
    <lineage>
        <taxon>Bacteria</taxon>
        <taxon>Bacillati</taxon>
        <taxon>Actinomycetota</taxon>
        <taxon>Rubrobacteria</taxon>
        <taxon>Rubrobacterales</taxon>
        <taxon>Rubrobacteraceae</taxon>
        <taxon>environmental samples</taxon>
    </lineage>
</organism>
<feature type="compositionally biased region" description="Basic residues" evidence="1">
    <location>
        <begin position="14"/>
        <end position="38"/>
    </location>
</feature>
<protein>
    <submittedName>
        <fullName evidence="2">Uncharacterized protein</fullName>
    </submittedName>
</protein>
<dbReference type="AlphaFoldDB" id="A0A6J4NHF5"/>
<accession>A0A6J4NHF5</accession>
<feature type="non-terminal residue" evidence="2">
    <location>
        <position position="113"/>
    </location>
</feature>
<feature type="compositionally biased region" description="Basic and acidic residues" evidence="1">
    <location>
        <begin position="1"/>
        <end position="10"/>
    </location>
</feature>
<proteinExistence type="predicted"/>
<gene>
    <name evidence="2" type="ORF">AVDCRST_MAG03-409</name>
</gene>
<name>A0A6J4NHF5_9ACTN</name>